<proteinExistence type="predicted"/>
<gene>
    <name evidence="2" type="ORF">BDV95DRAFT_600620</name>
</gene>
<feature type="region of interest" description="Disordered" evidence="1">
    <location>
        <begin position="799"/>
        <end position="858"/>
    </location>
</feature>
<keyword evidence="3" id="KW-1185">Reference proteome</keyword>
<dbReference type="OrthoDB" id="185373at2759"/>
<reference evidence="2 3" key="1">
    <citation type="submission" date="2020-01" db="EMBL/GenBank/DDBJ databases">
        <authorList>
            <consortium name="DOE Joint Genome Institute"/>
            <person name="Haridas S."/>
            <person name="Albert R."/>
            <person name="Binder M."/>
            <person name="Bloem J."/>
            <person name="Labutti K."/>
            <person name="Salamov A."/>
            <person name="Andreopoulos B."/>
            <person name="Baker S.E."/>
            <person name="Barry K."/>
            <person name="Bills G."/>
            <person name="Bluhm B.H."/>
            <person name="Cannon C."/>
            <person name="Castanera R."/>
            <person name="Culley D.E."/>
            <person name="Daum C."/>
            <person name="Ezra D."/>
            <person name="Gonzalez J.B."/>
            <person name="Henrissat B."/>
            <person name="Kuo A."/>
            <person name="Liang C."/>
            <person name="Lipzen A."/>
            <person name="Lutzoni F."/>
            <person name="Magnuson J."/>
            <person name="Mondo S."/>
            <person name="Nolan M."/>
            <person name="Ohm R."/>
            <person name="Pangilinan J."/>
            <person name="Park H.-J.H."/>
            <person name="Ramirez L."/>
            <person name="Alfaro M."/>
            <person name="Sun H."/>
            <person name="Tritt A."/>
            <person name="Yoshinaga Y."/>
            <person name="Zwiers L.-H.L."/>
            <person name="Turgeon B.G."/>
            <person name="Goodwin S.B."/>
            <person name="Spatafora J.W."/>
            <person name="Crous P.W."/>
            <person name="Grigoriev I.V."/>
        </authorList>
    </citation>
    <scope>NUCLEOTIDE SEQUENCE [LARGE SCALE GENOMIC DNA]</scope>
    <source>
        <strain evidence="2 3">CBS 611.86</strain>
    </source>
</reference>
<dbReference type="Proteomes" id="UP000481861">
    <property type="component" value="Unassembled WGS sequence"/>
</dbReference>
<comment type="caution">
    <text evidence="2">The sequence shown here is derived from an EMBL/GenBank/DDBJ whole genome shotgun (WGS) entry which is preliminary data.</text>
</comment>
<protein>
    <submittedName>
        <fullName evidence="2">Uncharacterized protein</fullName>
    </submittedName>
</protein>
<evidence type="ECO:0000256" key="1">
    <source>
        <dbReference type="SAM" id="MobiDB-lite"/>
    </source>
</evidence>
<evidence type="ECO:0000313" key="2">
    <source>
        <dbReference type="EMBL" id="KAF2877925.1"/>
    </source>
</evidence>
<name>A0A7C8MY93_9PLEO</name>
<dbReference type="AlphaFoldDB" id="A0A7C8MY93"/>
<feature type="region of interest" description="Disordered" evidence="1">
    <location>
        <begin position="43"/>
        <end position="74"/>
    </location>
</feature>
<feature type="compositionally biased region" description="Basic residues" evidence="1">
    <location>
        <begin position="58"/>
        <end position="70"/>
    </location>
</feature>
<sequence>MPLLPRTSLAAFVCPSTPFLVPRLLRTPVPLAALNTQCSTAQTSAPRATYATQTKQTKQTKQKPKGKGKLSGRNAWKLRRAGELQHADAGMRESATLLQQFRDSCDARSIDTLMDLYPTLATANLLDAGDTRRIAQALHAFIRNIYLSGGKQEDHFLFVQRLVQDIQSGVLPPHPLAHVHLLGVYKECKKYREGAQFWQWLSEQDDTYLNPAVFGAAIELLAYLGQTPLPVMEELYMDALKRFPGTFAEYHLSPEAVIPDRTQATNIKGLPMLLLQGITTARLINGDWKQAYLALDTALRLYPAQVPPRFFELFMAERPVSEAYTVFLIACRSGVALKPHHLTTLISKLRKAMTTCPKMEHRMLILQGIANAIYAYLEAGGTVHGIHWGSFLESFDAVLPFLPLGKDFESQQAVFRNQLVATAHKIVSSLIQAGLPTSERLFTGLIHLAGSLRVPDLLTATLRDVEAAQLDIGPIGRRSIITAAGYLADTETIERIWSQLTAHAETVGEPIGYQDWITVARACGRAGHEEYFRTQLETFRHAASGLVQERALSELSEPTVVLASSPRPFFLMDDQKFERRVEKIQQIMLNIATVVMSSQPLELRKTPFYMFLDPARPNTADIKDLQSVYNEFTTDPHQPLPPPPPPGSYFKPPLCSTGFKLSELRFQNWVDIIELMSDAEATEVGFKSRIDQAIAAGARVEQAPPDLNLANRVRTLDVDELRSRIKRLRSPKTPPSVINKVAADTPRYEPGVSYRPVWPAESLGPKPDWGSVTKKLFPVSPAAVTPSLSYYFALKPTHDAPVPDESPPPISRRPLGSPKSPNHHEFRAQRNAQAQEQPGEVQDGSIVEPSDEVTPVQQ</sequence>
<evidence type="ECO:0000313" key="3">
    <source>
        <dbReference type="Proteomes" id="UP000481861"/>
    </source>
</evidence>
<dbReference type="EMBL" id="JAADJZ010000001">
    <property type="protein sequence ID" value="KAF2877925.1"/>
    <property type="molecule type" value="Genomic_DNA"/>
</dbReference>
<accession>A0A7C8MY93</accession>
<organism evidence="2 3">
    <name type="scientific">Massariosphaeria phaeospora</name>
    <dbReference type="NCBI Taxonomy" id="100035"/>
    <lineage>
        <taxon>Eukaryota</taxon>
        <taxon>Fungi</taxon>
        <taxon>Dikarya</taxon>
        <taxon>Ascomycota</taxon>
        <taxon>Pezizomycotina</taxon>
        <taxon>Dothideomycetes</taxon>
        <taxon>Pleosporomycetidae</taxon>
        <taxon>Pleosporales</taxon>
        <taxon>Pleosporales incertae sedis</taxon>
        <taxon>Massariosphaeria</taxon>
    </lineage>
</organism>